<evidence type="ECO:0000256" key="1">
    <source>
        <dbReference type="SAM" id="MobiDB-lite"/>
    </source>
</evidence>
<dbReference type="EMBL" id="BMQA01000050">
    <property type="protein sequence ID" value="GGJ56078.1"/>
    <property type="molecule type" value="Genomic_DNA"/>
</dbReference>
<feature type="region of interest" description="Disordered" evidence="1">
    <location>
        <begin position="1"/>
        <end position="30"/>
    </location>
</feature>
<proteinExistence type="predicted"/>
<dbReference type="Proteomes" id="UP000657574">
    <property type="component" value="Unassembled WGS sequence"/>
</dbReference>
<evidence type="ECO:0000313" key="3">
    <source>
        <dbReference type="Proteomes" id="UP000657574"/>
    </source>
</evidence>
<name>A0A917LA93_9ACTN</name>
<dbReference type="AlphaFoldDB" id="A0A917LA93"/>
<gene>
    <name evidence="2" type="ORF">GCM10010121_078330</name>
</gene>
<comment type="caution">
    <text evidence="2">The sequence shown here is derived from an EMBL/GenBank/DDBJ whole genome shotgun (WGS) entry which is preliminary data.</text>
</comment>
<accession>A0A917LA93</accession>
<reference evidence="2" key="2">
    <citation type="submission" date="2020-09" db="EMBL/GenBank/DDBJ databases">
        <authorList>
            <person name="Sun Q."/>
            <person name="Ohkuma M."/>
        </authorList>
    </citation>
    <scope>NUCLEOTIDE SEQUENCE</scope>
    <source>
        <strain evidence="2">JCM 3086</strain>
    </source>
</reference>
<dbReference type="RefSeq" id="WP_189316108.1">
    <property type="nucleotide sequence ID" value="NZ_BMQA01000050.1"/>
</dbReference>
<sequence length="166" mass="18040">MSVYTPQQVGQPQTQQPYGQQELPGQPAVTQPLYGQQPWDQFGQQQFAQQVLQQQVPLLVTEVSLRCAATAVAAMVEQLRMDPQILMAIQAQGQIPPHAWSSVLTECARRIAPVVHTALTQITGRSPVNGHGPQPQFGQVPGLQPQIPFGQFQGHGGFGQLSPLSM</sequence>
<feature type="compositionally biased region" description="Low complexity" evidence="1">
    <location>
        <begin position="1"/>
        <end position="21"/>
    </location>
</feature>
<protein>
    <submittedName>
        <fullName evidence="2">Uncharacterized protein</fullName>
    </submittedName>
</protein>
<keyword evidence="3" id="KW-1185">Reference proteome</keyword>
<reference evidence="2" key="1">
    <citation type="journal article" date="2014" name="Int. J. Syst. Evol. Microbiol.">
        <title>Complete genome sequence of Corynebacterium casei LMG S-19264T (=DSM 44701T), isolated from a smear-ripened cheese.</title>
        <authorList>
            <consortium name="US DOE Joint Genome Institute (JGI-PGF)"/>
            <person name="Walter F."/>
            <person name="Albersmeier A."/>
            <person name="Kalinowski J."/>
            <person name="Ruckert C."/>
        </authorList>
    </citation>
    <scope>NUCLEOTIDE SEQUENCE</scope>
    <source>
        <strain evidence="2">JCM 3086</strain>
    </source>
</reference>
<evidence type="ECO:0000313" key="2">
    <source>
        <dbReference type="EMBL" id="GGJ56078.1"/>
    </source>
</evidence>
<organism evidence="2 3">
    <name type="scientific">Streptomyces brasiliensis</name>
    <dbReference type="NCBI Taxonomy" id="1954"/>
    <lineage>
        <taxon>Bacteria</taxon>
        <taxon>Bacillati</taxon>
        <taxon>Actinomycetota</taxon>
        <taxon>Actinomycetes</taxon>
        <taxon>Kitasatosporales</taxon>
        <taxon>Streptomycetaceae</taxon>
        <taxon>Streptomyces</taxon>
    </lineage>
</organism>